<sequence>MFYFLQIQILYLLVGEGQIEYFMRLFGAKKICIMVKGMRELIPFCVEGRTIFHVLYLVLGLGARIFPETLCYYNVVPPISLAC</sequence>
<evidence type="ECO:0000313" key="2">
    <source>
        <dbReference type="Proteomes" id="UP000014003"/>
    </source>
</evidence>
<dbReference type="HOGENOM" id="CLU_2535427_0_0_9"/>
<dbReference type="EMBL" id="AHDZ01000047">
    <property type="protein sequence ID" value="EOO12779.1"/>
    <property type="molecule type" value="Genomic_DNA"/>
</dbReference>
<organism evidence="1 2">
    <name type="scientific">Bacillus cereus HuA3-9</name>
    <dbReference type="NCBI Taxonomy" id="1053205"/>
    <lineage>
        <taxon>Bacteria</taxon>
        <taxon>Bacillati</taxon>
        <taxon>Bacillota</taxon>
        <taxon>Bacilli</taxon>
        <taxon>Bacillales</taxon>
        <taxon>Bacillaceae</taxon>
        <taxon>Bacillus</taxon>
        <taxon>Bacillus cereus group</taxon>
    </lineage>
</organism>
<protein>
    <submittedName>
        <fullName evidence="1">Uncharacterized protein</fullName>
    </submittedName>
</protein>
<reference evidence="1 2" key="1">
    <citation type="submission" date="2012-12" db="EMBL/GenBank/DDBJ databases">
        <title>The Genome Sequence of Bacillus cereus HuA3-9.</title>
        <authorList>
            <consortium name="The Broad Institute Genome Sequencing Platform"/>
            <consortium name="The Broad Institute Genome Sequencing Center for Infectious Disease"/>
            <person name="Feldgarden M."/>
            <person name="Van der Auwera G.A."/>
            <person name="Mahillon J."/>
            <person name="Duprez V."/>
            <person name="Timmery S."/>
            <person name="Mattelet C."/>
            <person name="Dierick K."/>
            <person name="Sun M."/>
            <person name="Yu Z."/>
            <person name="Zhu L."/>
            <person name="Hu X."/>
            <person name="Shank E.B."/>
            <person name="Swiecicka I."/>
            <person name="Hansen B.M."/>
            <person name="Andrup L."/>
            <person name="Walker B."/>
            <person name="Young S.K."/>
            <person name="Zeng Q."/>
            <person name="Gargeya S."/>
            <person name="Fitzgerald M."/>
            <person name="Haas B."/>
            <person name="Abouelleil A."/>
            <person name="Alvarado L."/>
            <person name="Arachchi H.M."/>
            <person name="Berlin A.M."/>
            <person name="Chapman S.B."/>
            <person name="Dewar J."/>
            <person name="Goldberg J."/>
            <person name="Griggs A."/>
            <person name="Gujja S."/>
            <person name="Hansen M."/>
            <person name="Howarth C."/>
            <person name="Imamovic A."/>
            <person name="Larimer J."/>
            <person name="McCowan C."/>
            <person name="Murphy C."/>
            <person name="Neiman D."/>
            <person name="Pearson M."/>
            <person name="Priest M."/>
            <person name="Roberts A."/>
            <person name="Saif S."/>
            <person name="Shea T."/>
            <person name="Sisk P."/>
            <person name="Sykes S."/>
            <person name="Wortman J."/>
            <person name="Nusbaum C."/>
            <person name="Birren B."/>
        </authorList>
    </citation>
    <scope>NUCLEOTIDE SEQUENCE [LARGE SCALE GENOMIC DNA]</scope>
    <source>
        <strain evidence="1 2">HuA3-9</strain>
    </source>
</reference>
<proteinExistence type="predicted"/>
<dbReference type="Proteomes" id="UP000014003">
    <property type="component" value="Unassembled WGS sequence"/>
</dbReference>
<dbReference type="AlphaFoldDB" id="R8CMF2"/>
<name>R8CMF2_BACCE</name>
<evidence type="ECO:0000313" key="1">
    <source>
        <dbReference type="EMBL" id="EOO12779.1"/>
    </source>
</evidence>
<accession>R8CMF2</accession>
<gene>
    <name evidence="1" type="ORF">IGA_04793</name>
</gene>
<comment type="caution">
    <text evidence="1">The sequence shown here is derived from an EMBL/GenBank/DDBJ whole genome shotgun (WGS) entry which is preliminary data.</text>
</comment>